<dbReference type="OrthoDB" id="7252815at2"/>
<reference evidence="1 2" key="1">
    <citation type="submission" date="2018-04" db="EMBL/GenBank/DDBJ databases">
        <title>Genomic Encyclopedia of Archaeal and Bacterial Type Strains, Phase II (KMG-II): from individual species to whole genera.</title>
        <authorList>
            <person name="Goeker M."/>
        </authorList>
    </citation>
    <scope>NUCLEOTIDE SEQUENCE [LARGE SCALE GENOMIC DNA]</scope>
    <source>
        <strain evidence="1 2">DSM 21823</strain>
    </source>
</reference>
<evidence type="ECO:0008006" key="3">
    <source>
        <dbReference type="Google" id="ProtNLM"/>
    </source>
</evidence>
<organism evidence="1 2">
    <name type="scientific">Gemmobacter caeni</name>
    <dbReference type="NCBI Taxonomy" id="589035"/>
    <lineage>
        <taxon>Bacteria</taxon>
        <taxon>Pseudomonadati</taxon>
        <taxon>Pseudomonadota</taxon>
        <taxon>Alphaproteobacteria</taxon>
        <taxon>Rhodobacterales</taxon>
        <taxon>Paracoccaceae</taxon>
        <taxon>Gemmobacter</taxon>
    </lineage>
</organism>
<dbReference type="InterPro" id="IPR003615">
    <property type="entry name" value="HNH_nuc"/>
</dbReference>
<keyword evidence="2" id="KW-1185">Reference proteome</keyword>
<evidence type="ECO:0000313" key="1">
    <source>
        <dbReference type="EMBL" id="PTX52502.1"/>
    </source>
</evidence>
<accession>A0A2T6B903</accession>
<comment type="caution">
    <text evidence="1">The sequence shown here is derived from an EMBL/GenBank/DDBJ whole genome shotgun (WGS) entry which is preliminary data.</text>
</comment>
<proteinExistence type="predicted"/>
<dbReference type="RefSeq" id="WP_108127921.1">
    <property type="nucleotide sequence ID" value="NZ_QBKP01000002.1"/>
</dbReference>
<dbReference type="EMBL" id="QBKP01000002">
    <property type="protein sequence ID" value="PTX52502.1"/>
    <property type="molecule type" value="Genomic_DNA"/>
</dbReference>
<dbReference type="CDD" id="cd00085">
    <property type="entry name" value="HNHc"/>
    <property type="match status" value="1"/>
</dbReference>
<evidence type="ECO:0000313" key="2">
    <source>
        <dbReference type="Proteomes" id="UP000244224"/>
    </source>
</evidence>
<gene>
    <name evidence="1" type="ORF">C8N34_102282</name>
</gene>
<protein>
    <recommendedName>
        <fullName evidence="3">HNH endonuclease</fullName>
    </recommendedName>
</protein>
<dbReference type="AlphaFoldDB" id="A0A2T6B903"/>
<name>A0A2T6B903_9RHOB</name>
<sequence>MFRDVLTGHPRLLNLGARDHALINATMTAEIATALKSGDWTCHVCGVRLEGLMEIDHLKGHRKSIAAELAPICQFCHDLRHPMWAMARKRAFPVYAPDLAQKELSRMAWALLGEMTREEGGAVFEGVLGAISERESAAFDLLQGENMESALEAILVIRDREGAEKAKQVATTLDESLRYLPVCVRDGEPLTRWTPEGFRQVPLALFHKAMGPAPDLDRLASAAAELLSA</sequence>
<dbReference type="Proteomes" id="UP000244224">
    <property type="component" value="Unassembled WGS sequence"/>
</dbReference>